<feature type="domain" description="Thiamine pyrophosphate enzyme central" evidence="10">
    <location>
        <begin position="195"/>
        <end position="325"/>
    </location>
</feature>
<dbReference type="InterPro" id="IPR047213">
    <property type="entry name" value="TPP_PYR_PDC_IPDC-like"/>
</dbReference>
<dbReference type="InterPro" id="IPR012000">
    <property type="entry name" value="Thiamin_PyroP_enz_cen_dom"/>
</dbReference>
<evidence type="ECO:0000256" key="4">
    <source>
        <dbReference type="ARBA" id="ARBA00022723"/>
    </source>
</evidence>
<evidence type="ECO:0000259" key="10">
    <source>
        <dbReference type="Pfam" id="PF00205"/>
    </source>
</evidence>
<evidence type="ECO:0000313" key="13">
    <source>
        <dbReference type="EMBL" id="GHD61924.1"/>
    </source>
</evidence>
<dbReference type="Pfam" id="PF00205">
    <property type="entry name" value="TPP_enzyme_M"/>
    <property type="match status" value="1"/>
</dbReference>
<dbReference type="SUPFAM" id="SSF52518">
    <property type="entry name" value="Thiamin diphosphate-binding fold (THDP-binding)"/>
    <property type="match status" value="2"/>
</dbReference>
<evidence type="ECO:0000313" key="14">
    <source>
        <dbReference type="Proteomes" id="UP000604737"/>
    </source>
</evidence>
<evidence type="ECO:0000256" key="3">
    <source>
        <dbReference type="ARBA" id="ARBA00007812"/>
    </source>
</evidence>
<keyword evidence="6" id="KW-0460">Magnesium</keyword>
<organism evidence="13 14">
    <name type="scientific">Jeongeupia chitinilytica</name>
    <dbReference type="NCBI Taxonomy" id="1041641"/>
    <lineage>
        <taxon>Bacteria</taxon>
        <taxon>Pseudomonadati</taxon>
        <taxon>Pseudomonadota</taxon>
        <taxon>Betaproteobacteria</taxon>
        <taxon>Neisseriales</taxon>
        <taxon>Chitinibacteraceae</taxon>
        <taxon>Jeongeupia</taxon>
    </lineage>
</organism>
<feature type="domain" description="Thiamine pyrophosphate enzyme N-terminal TPP-binding" evidence="12">
    <location>
        <begin position="5"/>
        <end position="108"/>
    </location>
</feature>
<dbReference type="PANTHER" id="PTHR43452">
    <property type="entry name" value="PYRUVATE DECARBOXYLASE"/>
    <property type="match status" value="1"/>
</dbReference>
<dbReference type="RefSeq" id="WP_189459877.1">
    <property type="nucleotide sequence ID" value="NZ_BMYO01000004.1"/>
</dbReference>
<feature type="domain" description="Thiamine pyrophosphate enzyme TPP-binding" evidence="11">
    <location>
        <begin position="380"/>
        <end position="519"/>
    </location>
</feature>
<evidence type="ECO:0000259" key="11">
    <source>
        <dbReference type="Pfam" id="PF02775"/>
    </source>
</evidence>
<keyword evidence="14" id="KW-1185">Reference proteome</keyword>
<dbReference type="Pfam" id="PF02776">
    <property type="entry name" value="TPP_enzyme_N"/>
    <property type="match status" value="1"/>
</dbReference>
<name>A0ABQ3GZC6_9NEIS</name>
<keyword evidence="5" id="KW-0210">Decarboxylase</keyword>
<dbReference type="InterPro" id="IPR011766">
    <property type="entry name" value="TPP_enzyme_TPP-bd"/>
</dbReference>
<evidence type="ECO:0000256" key="7">
    <source>
        <dbReference type="ARBA" id="ARBA00023052"/>
    </source>
</evidence>
<evidence type="ECO:0000256" key="5">
    <source>
        <dbReference type="ARBA" id="ARBA00022793"/>
    </source>
</evidence>
<dbReference type="Gene3D" id="3.40.50.970">
    <property type="match status" value="2"/>
</dbReference>
<dbReference type="Gene3D" id="3.40.50.1220">
    <property type="entry name" value="TPP-binding domain"/>
    <property type="match status" value="1"/>
</dbReference>
<accession>A0ABQ3GZC6</accession>
<comment type="similarity">
    <text evidence="3 9">Belongs to the TPP enzyme family.</text>
</comment>
<dbReference type="PANTHER" id="PTHR43452:SF30">
    <property type="entry name" value="PYRUVATE DECARBOXYLASE ISOZYME 1-RELATED"/>
    <property type="match status" value="1"/>
</dbReference>
<dbReference type="Pfam" id="PF02775">
    <property type="entry name" value="TPP_enzyme_C"/>
    <property type="match status" value="1"/>
</dbReference>
<evidence type="ECO:0000256" key="9">
    <source>
        <dbReference type="RuleBase" id="RU362132"/>
    </source>
</evidence>
<evidence type="ECO:0000259" key="12">
    <source>
        <dbReference type="Pfam" id="PF02776"/>
    </source>
</evidence>
<sequence>MSTSIGQYLLQRLHEEGVRHVFGVPGDYILRWYQQLAHSELTQVGTTREDNAAFAADAYARVHGLGALAVTYGVGALSVVNAVAGAAAESSPVVVISGAPGVIEQREHPLLHHRFGPYHFQREIFERLTCYCAVLDDPLLAARQIDRALAAARRYSKPVYLELPRDRVDTVIHLQPECVFDDDGSDPDALAEAVAETVALLAGAERGAVLAGVELHRYRQQDALAALVERLRWPVAATLSGKSVLSEQHPAYLGVYEGAMGAEYARNVIEDADILLLLGSALNDVDLGVFTARLDPRHMIQARNDEVCVRHHRYPNIRLADFLSALIPALQAPQRDWPAHSLPLSAPGFPEPGDAMTVSRLIGRLNDTLPDDMLVVSDTGDCLFASLELRTHPRTGFLASAYYTTMGFAVPAALGAQLGSGLRPLVLVGDGAFQMTGMELSTAAWKGLNPVVIVFDNGGYSTERFILDGPFNDIAPWRLDALADVFGPLYAFTIGDEQAFDAAWQHALAHKDRPTLIAVKLAADDPSSAMRRLGESLGKTVKGG</sequence>
<dbReference type="InterPro" id="IPR029061">
    <property type="entry name" value="THDP-binding"/>
</dbReference>
<comment type="cofactor">
    <cofactor evidence="2">
        <name>thiamine diphosphate</name>
        <dbReference type="ChEBI" id="CHEBI:58937"/>
    </cofactor>
</comment>
<keyword evidence="8" id="KW-0456">Lyase</keyword>
<protein>
    <submittedName>
        <fullName evidence="13">Preprotein translocase subunit Tim44</fullName>
    </submittedName>
</protein>
<evidence type="ECO:0000256" key="8">
    <source>
        <dbReference type="ARBA" id="ARBA00023239"/>
    </source>
</evidence>
<dbReference type="CDD" id="cd07038">
    <property type="entry name" value="TPP_PYR_PDC_IPDC_like"/>
    <property type="match status" value="1"/>
</dbReference>
<dbReference type="Proteomes" id="UP000604737">
    <property type="component" value="Unassembled WGS sequence"/>
</dbReference>
<gene>
    <name evidence="13" type="ORF">GCM10007350_17030</name>
</gene>
<comment type="cofactor">
    <cofactor evidence="1">
        <name>a metal cation</name>
        <dbReference type="ChEBI" id="CHEBI:25213"/>
    </cofactor>
</comment>
<dbReference type="InterPro" id="IPR029035">
    <property type="entry name" value="DHS-like_NAD/FAD-binding_dom"/>
</dbReference>
<evidence type="ECO:0000256" key="2">
    <source>
        <dbReference type="ARBA" id="ARBA00001964"/>
    </source>
</evidence>
<keyword evidence="4" id="KW-0479">Metal-binding</keyword>
<comment type="caution">
    <text evidence="13">The sequence shown here is derived from an EMBL/GenBank/DDBJ whole genome shotgun (WGS) entry which is preliminary data.</text>
</comment>
<dbReference type="SUPFAM" id="SSF52467">
    <property type="entry name" value="DHS-like NAD/FAD-binding domain"/>
    <property type="match status" value="1"/>
</dbReference>
<dbReference type="InterPro" id="IPR012001">
    <property type="entry name" value="Thiamin_PyroP_enz_TPP-bd_dom"/>
</dbReference>
<evidence type="ECO:0000256" key="6">
    <source>
        <dbReference type="ARBA" id="ARBA00022842"/>
    </source>
</evidence>
<keyword evidence="7 9" id="KW-0786">Thiamine pyrophosphate</keyword>
<evidence type="ECO:0000256" key="1">
    <source>
        <dbReference type="ARBA" id="ARBA00001920"/>
    </source>
</evidence>
<proteinExistence type="inferred from homology"/>
<dbReference type="EMBL" id="BMYO01000004">
    <property type="protein sequence ID" value="GHD61924.1"/>
    <property type="molecule type" value="Genomic_DNA"/>
</dbReference>
<dbReference type="PIRSF" id="PIRSF036565">
    <property type="entry name" value="Pyruvt_ip_decrb"/>
    <property type="match status" value="1"/>
</dbReference>
<reference evidence="14" key="1">
    <citation type="journal article" date="2019" name="Int. J. Syst. Evol. Microbiol.">
        <title>The Global Catalogue of Microorganisms (GCM) 10K type strain sequencing project: providing services to taxonomists for standard genome sequencing and annotation.</title>
        <authorList>
            <consortium name="The Broad Institute Genomics Platform"/>
            <consortium name="The Broad Institute Genome Sequencing Center for Infectious Disease"/>
            <person name="Wu L."/>
            <person name="Ma J."/>
        </authorList>
    </citation>
    <scope>NUCLEOTIDE SEQUENCE [LARGE SCALE GENOMIC DNA]</scope>
    <source>
        <strain evidence="14">KCTC 23701</strain>
    </source>
</reference>
<dbReference type="InterPro" id="IPR012110">
    <property type="entry name" value="PDC/IPDC-like"/>
</dbReference>